<feature type="compositionally biased region" description="Basic and acidic residues" evidence="2">
    <location>
        <begin position="399"/>
        <end position="415"/>
    </location>
</feature>
<organism evidence="3 4">
    <name type="scientific">Malus baccata</name>
    <name type="common">Siberian crab apple</name>
    <name type="synonym">Pyrus baccata</name>
    <dbReference type="NCBI Taxonomy" id="106549"/>
    <lineage>
        <taxon>Eukaryota</taxon>
        <taxon>Viridiplantae</taxon>
        <taxon>Streptophyta</taxon>
        <taxon>Embryophyta</taxon>
        <taxon>Tracheophyta</taxon>
        <taxon>Spermatophyta</taxon>
        <taxon>Magnoliopsida</taxon>
        <taxon>eudicotyledons</taxon>
        <taxon>Gunneridae</taxon>
        <taxon>Pentapetalae</taxon>
        <taxon>rosids</taxon>
        <taxon>fabids</taxon>
        <taxon>Rosales</taxon>
        <taxon>Rosaceae</taxon>
        <taxon>Amygdaloideae</taxon>
        <taxon>Maleae</taxon>
        <taxon>Malus</taxon>
    </lineage>
</organism>
<keyword evidence="4" id="KW-1185">Reference proteome</keyword>
<dbReference type="PANTHER" id="PTHR36386">
    <property type="entry name" value="OS06G0683900 PROTEIN"/>
    <property type="match status" value="1"/>
</dbReference>
<feature type="compositionally biased region" description="Polar residues" evidence="2">
    <location>
        <begin position="388"/>
        <end position="397"/>
    </location>
</feature>
<feature type="compositionally biased region" description="Polar residues" evidence="2">
    <location>
        <begin position="318"/>
        <end position="327"/>
    </location>
</feature>
<feature type="region of interest" description="Disordered" evidence="2">
    <location>
        <begin position="243"/>
        <end position="443"/>
    </location>
</feature>
<dbReference type="AlphaFoldDB" id="A0A540M1K1"/>
<proteinExistence type="predicted"/>
<name>A0A540M1K1_MALBA</name>
<comment type="caution">
    <text evidence="3">The sequence shown here is derived from an EMBL/GenBank/DDBJ whole genome shotgun (WGS) entry which is preliminary data.</text>
</comment>
<dbReference type="PANTHER" id="PTHR36386:SF1">
    <property type="entry name" value="OS06G0683900 PROTEIN"/>
    <property type="match status" value="1"/>
</dbReference>
<sequence length="529" mass="58294">MSVVEYQDAINAPDLQVWNNAAFDNEDSEGGSSVLKASWSDILQPLSLNCSSESFESGCSKENLSPAILKTPVCVKSSVPFKPLDTNTNLDPFSAVAKKKGLAEVEEGEERVRDEGKIDAEIEEIEKEISRLNSRLEALKLEKAERNEKAVEKRGRVVAAKFMEQKQGVKNLDGLKKIESMMMSVRSKDNRRGMSLGPSEIIAGAGFQRPSKFEITPVQATQSRRKSCFWKLQDIDELRATKERGKSLSLSPKSRKTVSKVQAPKQAATTVGGSKRPVKKQDKVLASIGPKKLFKDGAEKSVPAKKTPFKPGRVVPSRYNQIGNSAVSDGRKRSWPEDDKDDRSKRPVKKQDKVLASIGPKKLFKDGAEKSVPAKKTPFKPGRVVPSRYNQIGNSAVSDGRKRSWPEDDKDDSKRGDKRRASLVGKPHGIARETSRSQGPECRVKKRWEIPSEMVVYQVAAEDNKSPSVIAEIGDVLPKIKTVRCGIDTPRGSGPAKRAAELVGMKSYFSTNGEVCHELSFAEEGAEEE</sequence>
<protein>
    <submittedName>
        <fullName evidence="3">Uncharacterized protein</fullName>
    </submittedName>
</protein>
<dbReference type="EMBL" id="VIEB01000394">
    <property type="protein sequence ID" value="TQD92362.1"/>
    <property type="molecule type" value="Genomic_DNA"/>
</dbReference>
<evidence type="ECO:0000313" key="3">
    <source>
        <dbReference type="EMBL" id="TQD92362.1"/>
    </source>
</evidence>
<feature type="compositionally biased region" description="Basic and acidic residues" evidence="2">
    <location>
        <begin position="329"/>
        <end position="353"/>
    </location>
</feature>
<gene>
    <name evidence="3" type="ORF">C1H46_022073</name>
</gene>
<keyword evidence="1" id="KW-0175">Coiled coil</keyword>
<feature type="coiled-coil region" evidence="1">
    <location>
        <begin position="115"/>
        <end position="149"/>
    </location>
</feature>
<accession>A0A540M1K1</accession>
<evidence type="ECO:0000313" key="4">
    <source>
        <dbReference type="Proteomes" id="UP000315295"/>
    </source>
</evidence>
<evidence type="ECO:0000256" key="1">
    <source>
        <dbReference type="SAM" id="Coils"/>
    </source>
</evidence>
<dbReference type="Proteomes" id="UP000315295">
    <property type="component" value="Unassembled WGS sequence"/>
</dbReference>
<evidence type="ECO:0000256" key="2">
    <source>
        <dbReference type="SAM" id="MobiDB-lite"/>
    </source>
</evidence>
<dbReference type="STRING" id="106549.A0A540M1K1"/>
<reference evidence="3 4" key="1">
    <citation type="journal article" date="2019" name="G3 (Bethesda)">
        <title>Sequencing of a Wild Apple (Malus baccata) Genome Unravels the Differences Between Cultivated and Wild Apple Species Regarding Disease Resistance and Cold Tolerance.</title>
        <authorList>
            <person name="Chen X."/>
        </authorList>
    </citation>
    <scope>NUCLEOTIDE SEQUENCE [LARGE SCALE GENOMIC DNA]</scope>
    <source>
        <strain evidence="4">cv. Shandingzi</strain>
        <tissue evidence="3">Leaves</tissue>
    </source>
</reference>